<evidence type="ECO:0000256" key="10">
    <source>
        <dbReference type="ARBA" id="ARBA00048954"/>
    </source>
</evidence>
<dbReference type="Gene3D" id="3.40.50.300">
    <property type="entry name" value="P-loop containing nucleotide triphosphate hydrolases"/>
    <property type="match status" value="1"/>
</dbReference>
<evidence type="ECO:0000256" key="4">
    <source>
        <dbReference type="ARBA" id="ARBA00022801"/>
    </source>
</evidence>
<dbReference type="PROSITE" id="PS51199">
    <property type="entry name" value="SF4_HELICASE"/>
    <property type="match status" value="1"/>
</dbReference>
<dbReference type="Pfam" id="PF00772">
    <property type="entry name" value="DnaB"/>
    <property type="match status" value="1"/>
</dbReference>
<evidence type="ECO:0000256" key="3">
    <source>
        <dbReference type="ARBA" id="ARBA00022741"/>
    </source>
</evidence>
<evidence type="ECO:0000259" key="12">
    <source>
        <dbReference type="PROSITE" id="PS51199"/>
    </source>
</evidence>
<comment type="catalytic activity">
    <reaction evidence="10">
        <text>ATP + H2O = ADP + phosphate + H(+)</text>
        <dbReference type="Rhea" id="RHEA:13065"/>
        <dbReference type="ChEBI" id="CHEBI:15377"/>
        <dbReference type="ChEBI" id="CHEBI:15378"/>
        <dbReference type="ChEBI" id="CHEBI:30616"/>
        <dbReference type="ChEBI" id="CHEBI:43474"/>
        <dbReference type="ChEBI" id="CHEBI:456216"/>
        <dbReference type="EC" id="5.6.2.3"/>
    </reaction>
</comment>
<evidence type="ECO:0000256" key="6">
    <source>
        <dbReference type="ARBA" id="ARBA00022840"/>
    </source>
</evidence>
<organism evidence="13 14">
    <name type="scientific">Glutamicibacter mishrai</name>
    <dbReference type="NCBI Taxonomy" id="1775880"/>
    <lineage>
        <taxon>Bacteria</taxon>
        <taxon>Bacillati</taxon>
        <taxon>Actinomycetota</taxon>
        <taxon>Actinomycetes</taxon>
        <taxon>Micrococcales</taxon>
        <taxon>Micrococcaceae</taxon>
        <taxon>Glutamicibacter</taxon>
    </lineage>
</organism>
<evidence type="ECO:0000313" key="13">
    <source>
        <dbReference type="EMBL" id="QIV87524.1"/>
    </source>
</evidence>
<dbReference type="GO" id="GO:0043139">
    <property type="term" value="F:5'-3' DNA helicase activity"/>
    <property type="evidence" value="ECO:0007669"/>
    <property type="project" value="UniProtKB-EC"/>
</dbReference>
<evidence type="ECO:0000256" key="1">
    <source>
        <dbReference type="ARBA" id="ARBA00008428"/>
    </source>
</evidence>
<dbReference type="InterPro" id="IPR027417">
    <property type="entry name" value="P-loop_NTPase"/>
</dbReference>
<keyword evidence="14" id="KW-1185">Reference proteome</keyword>
<dbReference type="InterPro" id="IPR016136">
    <property type="entry name" value="DNA_helicase_N/primase_C"/>
</dbReference>
<keyword evidence="6" id="KW-0067">ATP-binding</keyword>
<gene>
    <name evidence="13" type="ORF">D3791_10580</name>
</gene>
<accession>A0A6H0SJM6</accession>
<dbReference type="Proteomes" id="UP000502331">
    <property type="component" value="Chromosome"/>
</dbReference>
<sequence length="499" mass="55855">MDHAFGYSPWREENPRGSHRKNPNGHPHQRGRRGLRQRQTIRCPQEAPLQPRRLRLYLAGGVPRLPRRNLRITGHAESDHEMSGTLEHAELSVIGSILLTGGQALDEIDLDPSSYQDKRLEDVHRLMIGMKTCGEPINVLTLPKYALTNAQRVDASLLHQAMSVTPTASTVAYYAKIVADAHAGRNLAATADWIRSQAERGVDPEHVIEQAKATLESARGSIGLRKIAPIGSNTETYVDNLEKERVYYQTPWPQINDLIGGLMPGALYVVGARPSVGKSAVGLQLAQSLEPYGSVAFVSLEMLEADLMDRLIANEKKIPYQRITGGSLTSEDWQRMAEWLPTMENRRIYVSEPRTSTMPAIRGFINDVHRTEELAGVVIDYLQLISQAGERMTDQEFLSDVTRQLKLMALQMNIPIVLLSQLNRGSANREDKVPRSSDLRGSGSIEQDADVIILLHRELKGEDSYRMYMNVEKNRRGRAGDTEMVFQGHYSNIHDALSD</sequence>
<dbReference type="PANTHER" id="PTHR30153:SF2">
    <property type="entry name" value="REPLICATIVE DNA HELICASE"/>
    <property type="match status" value="1"/>
</dbReference>
<dbReference type="Pfam" id="PF03796">
    <property type="entry name" value="DnaB_C"/>
    <property type="match status" value="1"/>
</dbReference>
<dbReference type="GO" id="GO:0005829">
    <property type="term" value="C:cytosol"/>
    <property type="evidence" value="ECO:0007669"/>
    <property type="project" value="TreeGrafter"/>
</dbReference>
<proteinExistence type="inferred from homology"/>
<dbReference type="Gene3D" id="1.10.860.10">
    <property type="entry name" value="DNAb Helicase, Chain A"/>
    <property type="match status" value="1"/>
</dbReference>
<evidence type="ECO:0000313" key="14">
    <source>
        <dbReference type="Proteomes" id="UP000502331"/>
    </source>
</evidence>
<dbReference type="SUPFAM" id="SSF52540">
    <property type="entry name" value="P-loop containing nucleoside triphosphate hydrolases"/>
    <property type="match status" value="1"/>
</dbReference>
<keyword evidence="3" id="KW-0547">Nucleotide-binding</keyword>
<dbReference type="GO" id="GO:0006260">
    <property type="term" value="P:DNA replication"/>
    <property type="evidence" value="ECO:0007669"/>
    <property type="project" value="UniProtKB-KW"/>
</dbReference>
<feature type="compositionally biased region" description="Basic residues" evidence="11">
    <location>
        <begin position="17"/>
        <end position="36"/>
    </location>
</feature>
<keyword evidence="8" id="KW-0413">Isomerase</keyword>
<evidence type="ECO:0000256" key="5">
    <source>
        <dbReference type="ARBA" id="ARBA00022806"/>
    </source>
</evidence>
<evidence type="ECO:0000256" key="2">
    <source>
        <dbReference type="ARBA" id="ARBA00022705"/>
    </source>
</evidence>
<dbReference type="InterPro" id="IPR007693">
    <property type="entry name" value="DNA_helicase_DnaB-like_N"/>
</dbReference>
<dbReference type="PANTHER" id="PTHR30153">
    <property type="entry name" value="REPLICATIVE DNA HELICASE DNAB"/>
    <property type="match status" value="1"/>
</dbReference>
<keyword evidence="4" id="KW-0378">Hydrolase</keyword>
<dbReference type="SUPFAM" id="SSF48024">
    <property type="entry name" value="N-terminal domain of DnaB helicase"/>
    <property type="match status" value="1"/>
</dbReference>
<feature type="domain" description="SF4 helicase" evidence="12">
    <location>
        <begin position="241"/>
        <end position="499"/>
    </location>
</feature>
<evidence type="ECO:0000256" key="7">
    <source>
        <dbReference type="ARBA" id="ARBA00023125"/>
    </source>
</evidence>
<dbReference type="InterPro" id="IPR007694">
    <property type="entry name" value="DNA_helicase_DnaB-like_C"/>
</dbReference>
<name>A0A6H0SJM6_9MICC</name>
<keyword evidence="7" id="KW-0238">DNA-binding</keyword>
<dbReference type="GO" id="GO:0003677">
    <property type="term" value="F:DNA binding"/>
    <property type="evidence" value="ECO:0007669"/>
    <property type="project" value="UniProtKB-KW"/>
</dbReference>
<feature type="region of interest" description="Disordered" evidence="11">
    <location>
        <begin position="1"/>
        <end position="39"/>
    </location>
</feature>
<evidence type="ECO:0000256" key="11">
    <source>
        <dbReference type="SAM" id="MobiDB-lite"/>
    </source>
</evidence>
<dbReference type="AlphaFoldDB" id="A0A6H0SJM6"/>
<comment type="similarity">
    <text evidence="1">Belongs to the helicase family. DnaB subfamily.</text>
</comment>
<protein>
    <recommendedName>
        <fullName evidence="9">DNA 5'-3' helicase</fullName>
        <ecNumber evidence="9">5.6.2.3</ecNumber>
    </recommendedName>
</protein>
<keyword evidence="5" id="KW-0347">Helicase</keyword>
<dbReference type="GO" id="GO:0005524">
    <property type="term" value="F:ATP binding"/>
    <property type="evidence" value="ECO:0007669"/>
    <property type="project" value="UniProtKB-KW"/>
</dbReference>
<dbReference type="EC" id="5.6.2.3" evidence="9"/>
<dbReference type="GO" id="GO:0016787">
    <property type="term" value="F:hydrolase activity"/>
    <property type="evidence" value="ECO:0007669"/>
    <property type="project" value="UniProtKB-KW"/>
</dbReference>
<dbReference type="InterPro" id="IPR036185">
    <property type="entry name" value="DNA_heli_DnaB-like_N_sf"/>
</dbReference>
<evidence type="ECO:0000256" key="9">
    <source>
        <dbReference type="ARBA" id="ARBA00044969"/>
    </source>
</evidence>
<dbReference type="EMBL" id="CP032549">
    <property type="protein sequence ID" value="QIV87524.1"/>
    <property type="molecule type" value="Genomic_DNA"/>
</dbReference>
<evidence type="ECO:0000256" key="8">
    <source>
        <dbReference type="ARBA" id="ARBA00023235"/>
    </source>
</evidence>
<keyword evidence="2" id="KW-0235">DNA replication</keyword>
<reference evidence="13 14" key="1">
    <citation type="submission" date="2018-09" db="EMBL/GenBank/DDBJ databases">
        <title>Glutamicibacter mishrai S5-52T (LMG 29155T = KCTC 39846T).</title>
        <authorList>
            <person name="Das S.K."/>
        </authorList>
    </citation>
    <scope>NUCLEOTIDE SEQUENCE [LARGE SCALE GENOMIC DNA]</scope>
    <source>
        <strain evidence="13 14">S5-52</strain>
    </source>
</reference>